<dbReference type="Gene3D" id="1.10.287.370">
    <property type="match status" value="1"/>
</dbReference>
<dbReference type="GO" id="GO:0051082">
    <property type="term" value="F:unfolded protein binding"/>
    <property type="evidence" value="ECO:0007669"/>
    <property type="project" value="UniProtKB-UniRule"/>
</dbReference>
<dbReference type="AlphaFoldDB" id="A0A2Z2ME92"/>
<protein>
    <recommendedName>
        <fullName evidence="5 7">Prefoldin subunit alpha</fullName>
    </recommendedName>
    <alternativeName>
        <fullName evidence="6 7">GimC subunit alpha</fullName>
    </alternativeName>
</protein>
<dbReference type="RefSeq" id="WP_088858267.1">
    <property type="nucleotide sequence ID" value="NZ_CP014862.1"/>
</dbReference>
<dbReference type="Proteomes" id="UP000250179">
    <property type="component" value="Chromosome"/>
</dbReference>
<dbReference type="EMBL" id="CP014862">
    <property type="protein sequence ID" value="ASJ03012.1"/>
    <property type="molecule type" value="Genomic_DNA"/>
</dbReference>
<proteinExistence type="inferred from homology"/>
<dbReference type="SUPFAM" id="SSF46579">
    <property type="entry name" value="Prefoldin"/>
    <property type="match status" value="1"/>
</dbReference>
<evidence type="ECO:0000256" key="3">
    <source>
        <dbReference type="ARBA" id="ARBA00023186"/>
    </source>
</evidence>
<reference evidence="9 10" key="1">
    <citation type="submission" date="2016-03" db="EMBL/GenBank/DDBJ databases">
        <title>Complete genome sequence of Thermococcus profundus strain DT5432.</title>
        <authorList>
            <person name="Oger P.M."/>
        </authorList>
    </citation>
    <scope>NUCLEOTIDE SEQUENCE [LARGE SCALE GENOMIC DNA]</scope>
    <source>
        <strain evidence="9 10">DT 5432</strain>
    </source>
</reference>
<keyword evidence="10" id="KW-1185">Reference proteome</keyword>
<evidence type="ECO:0000256" key="7">
    <source>
        <dbReference type="HAMAP-Rule" id="MF_00308"/>
    </source>
</evidence>
<organism evidence="9 10">
    <name type="scientific">Thermococcus profundus</name>
    <dbReference type="NCBI Taxonomy" id="49899"/>
    <lineage>
        <taxon>Archaea</taxon>
        <taxon>Methanobacteriati</taxon>
        <taxon>Methanobacteriota</taxon>
        <taxon>Thermococci</taxon>
        <taxon>Thermococcales</taxon>
        <taxon>Thermococcaceae</taxon>
        <taxon>Thermococcus</taxon>
    </lineage>
</organism>
<evidence type="ECO:0000256" key="4">
    <source>
        <dbReference type="ARBA" id="ARBA00025077"/>
    </source>
</evidence>
<dbReference type="GO" id="GO:0005737">
    <property type="term" value="C:cytoplasm"/>
    <property type="evidence" value="ECO:0007669"/>
    <property type="project" value="UniProtKB-SubCell"/>
</dbReference>
<sequence>MAENVGKNEKLERLAYEYQLLQAQAQLLSQNLELLTLARNELTAVKETLEGLKNMEGEKLEILVPIGGGSFLKGIIEDKDNAIISMGAGYSAERPLDEAVELIEKRIKEYDDAIVKTQEGLKKLEAQLQSLAKKAQELQG</sequence>
<evidence type="ECO:0000256" key="2">
    <source>
        <dbReference type="ARBA" id="ARBA00011716"/>
    </source>
</evidence>
<feature type="coiled-coil region" evidence="8">
    <location>
        <begin position="107"/>
        <end position="134"/>
    </location>
</feature>
<evidence type="ECO:0000313" key="10">
    <source>
        <dbReference type="Proteomes" id="UP000250179"/>
    </source>
</evidence>
<keyword evidence="8" id="KW-0175">Coiled coil</keyword>
<dbReference type="Pfam" id="PF02996">
    <property type="entry name" value="Prefoldin"/>
    <property type="match status" value="1"/>
</dbReference>
<dbReference type="InterPro" id="IPR004127">
    <property type="entry name" value="Prefoldin_subunit_alpha"/>
</dbReference>
<dbReference type="OrthoDB" id="10045at2157"/>
<comment type="subunit">
    <text evidence="2 7">Heterohexamer of two alpha and four beta subunits.</text>
</comment>
<evidence type="ECO:0000256" key="5">
    <source>
        <dbReference type="ARBA" id="ARBA00044156"/>
    </source>
</evidence>
<dbReference type="PANTHER" id="PTHR12674:SF2">
    <property type="entry name" value="PREFOLDIN SUBUNIT 5"/>
    <property type="match status" value="1"/>
</dbReference>
<evidence type="ECO:0000256" key="1">
    <source>
        <dbReference type="ARBA" id="ARBA00010048"/>
    </source>
</evidence>
<keyword evidence="7" id="KW-0963">Cytoplasm</keyword>
<accession>A0A2Z2ME92</accession>
<dbReference type="InterPro" id="IPR011599">
    <property type="entry name" value="PFD_alpha_archaea"/>
</dbReference>
<comment type="similarity">
    <text evidence="7">Belongs to the prefoldin alpha subunit family.</text>
</comment>
<dbReference type="GO" id="GO:0016272">
    <property type="term" value="C:prefoldin complex"/>
    <property type="evidence" value="ECO:0007669"/>
    <property type="project" value="UniProtKB-UniRule"/>
</dbReference>
<dbReference type="KEGG" id="tprf:A3L09_06955"/>
<evidence type="ECO:0000313" key="9">
    <source>
        <dbReference type="EMBL" id="ASJ03012.1"/>
    </source>
</evidence>
<comment type="subcellular location">
    <subcellularLocation>
        <location evidence="7">Cytoplasm</location>
    </subcellularLocation>
</comment>
<comment type="similarity">
    <text evidence="1">Belongs to the prefoldin subunit alpha family.</text>
</comment>
<evidence type="ECO:0000256" key="6">
    <source>
        <dbReference type="ARBA" id="ARBA00044231"/>
    </source>
</evidence>
<dbReference type="PANTHER" id="PTHR12674">
    <property type="entry name" value="PREFOLDIN SUBUNIT 5"/>
    <property type="match status" value="1"/>
</dbReference>
<dbReference type="GO" id="GO:0006457">
    <property type="term" value="P:protein folding"/>
    <property type="evidence" value="ECO:0007669"/>
    <property type="project" value="UniProtKB-UniRule"/>
</dbReference>
<feature type="coiled-coil region" evidence="8">
    <location>
        <begin position="11"/>
        <end position="55"/>
    </location>
</feature>
<keyword evidence="3 7" id="KW-0143">Chaperone</keyword>
<dbReference type="InterPro" id="IPR009053">
    <property type="entry name" value="Prefoldin"/>
</dbReference>
<comment type="function">
    <text evidence="4 7">Molecular chaperone capable of stabilizing a range of proteins. Seems to fulfill an ATP-independent, HSP70-like function in archaeal de novo protein folding.</text>
</comment>
<gene>
    <name evidence="7" type="primary">pfdA</name>
    <name evidence="9" type="ORF">A3L09_06955</name>
</gene>
<dbReference type="CDD" id="cd23160">
    <property type="entry name" value="Prefoldin_alpha_GimC"/>
    <property type="match status" value="1"/>
</dbReference>
<dbReference type="HAMAP" id="MF_00308">
    <property type="entry name" value="PfdA"/>
    <property type="match status" value="1"/>
</dbReference>
<name>A0A2Z2ME92_THEPR</name>
<dbReference type="GeneID" id="33320139"/>
<evidence type="ECO:0000256" key="8">
    <source>
        <dbReference type="SAM" id="Coils"/>
    </source>
</evidence>
<dbReference type="NCBIfam" id="TIGR00293">
    <property type="entry name" value="prefoldin subunit alpha"/>
    <property type="match status" value="1"/>
</dbReference>